<protein>
    <submittedName>
        <fullName evidence="1">Uncharacterized protein</fullName>
    </submittedName>
</protein>
<evidence type="ECO:0000313" key="1">
    <source>
        <dbReference type="EMBL" id="JAH80678.1"/>
    </source>
</evidence>
<name>A0A0E9VTQ0_ANGAN</name>
<organism evidence="1">
    <name type="scientific">Anguilla anguilla</name>
    <name type="common">European freshwater eel</name>
    <name type="synonym">Muraena anguilla</name>
    <dbReference type="NCBI Taxonomy" id="7936"/>
    <lineage>
        <taxon>Eukaryota</taxon>
        <taxon>Metazoa</taxon>
        <taxon>Chordata</taxon>
        <taxon>Craniata</taxon>
        <taxon>Vertebrata</taxon>
        <taxon>Euteleostomi</taxon>
        <taxon>Actinopterygii</taxon>
        <taxon>Neopterygii</taxon>
        <taxon>Teleostei</taxon>
        <taxon>Anguilliformes</taxon>
        <taxon>Anguillidae</taxon>
        <taxon>Anguilla</taxon>
    </lineage>
</organism>
<reference evidence="1" key="1">
    <citation type="submission" date="2014-11" db="EMBL/GenBank/DDBJ databases">
        <authorList>
            <person name="Amaro Gonzalez C."/>
        </authorList>
    </citation>
    <scope>NUCLEOTIDE SEQUENCE</scope>
</reference>
<dbReference type="EMBL" id="GBXM01027899">
    <property type="protein sequence ID" value="JAH80678.1"/>
    <property type="molecule type" value="Transcribed_RNA"/>
</dbReference>
<accession>A0A0E9VTQ0</accession>
<dbReference type="AlphaFoldDB" id="A0A0E9VTQ0"/>
<sequence length="24" mass="3020">MIYYILKNYMLFYTSLELSTWRAV</sequence>
<reference evidence="1" key="2">
    <citation type="journal article" date="2015" name="Fish Shellfish Immunol.">
        <title>Early steps in the European eel (Anguilla anguilla)-Vibrio vulnificus interaction in the gills: Role of the RtxA13 toxin.</title>
        <authorList>
            <person name="Callol A."/>
            <person name="Pajuelo D."/>
            <person name="Ebbesson L."/>
            <person name="Teles M."/>
            <person name="MacKenzie S."/>
            <person name="Amaro C."/>
        </authorList>
    </citation>
    <scope>NUCLEOTIDE SEQUENCE</scope>
</reference>
<proteinExistence type="predicted"/>